<proteinExistence type="predicted"/>
<accession>L0H1U3</accession>
<dbReference type="EMBL" id="CP003051">
    <property type="protein sequence ID" value="AGA91620.1"/>
    <property type="molecule type" value="Genomic_DNA"/>
</dbReference>
<evidence type="ECO:0000313" key="1">
    <source>
        <dbReference type="EMBL" id="AGA91620.1"/>
    </source>
</evidence>
<dbReference type="AlphaFoldDB" id="L0H1U3"/>
<name>L0H1U3_9GAMM</name>
<dbReference type="HOGENOM" id="CLU_3048991_0_0_6"/>
<evidence type="ECO:0000313" key="2">
    <source>
        <dbReference type="Proteomes" id="UP000010816"/>
    </source>
</evidence>
<organism evidence="1 2">
    <name type="scientific">Thioflavicoccus mobilis 8321</name>
    <dbReference type="NCBI Taxonomy" id="765912"/>
    <lineage>
        <taxon>Bacteria</taxon>
        <taxon>Pseudomonadati</taxon>
        <taxon>Pseudomonadota</taxon>
        <taxon>Gammaproteobacteria</taxon>
        <taxon>Chromatiales</taxon>
        <taxon>Chromatiaceae</taxon>
        <taxon>Thioflavicoccus</taxon>
    </lineage>
</organism>
<dbReference type="KEGG" id="tmb:Thimo_2925"/>
<gene>
    <name evidence="1" type="ORF">Thimo_2925</name>
</gene>
<sequence length="54" mass="5579">MKKRHLSSFGIHSLLPAIAVTGMSLVLFLVLSVVSAPSNSAGHQAGSAAAPMRY</sequence>
<keyword evidence="2" id="KW-1185">Reference proteome</keyword>
<protein>
    <submittedName>
        <fullName evidence="1">Uncharacterized protein</fullName>
    </submittedName>
</protein>
<dbReference type="RefSeq" id="WP_015281751.1">
    <property type="nucleotide sequence ID" value="NC_019940.1"/>
</dbReference>
<reference evidence="1 2" key="1">
    <citation type="submission" date="2011-09" db="EMBL/GenBank/DDBJ databases">
        <title>Complete sequence of chromosome of Thioflavicoccus mobilis 8321.</title>
        <authorList>
            <consortium name="US DOE Joint Genome Institute"/>
            <person name="Lucas S."/>
            <person name="Han J."/>
            <person name="Lapidus A."/>
            <person name="Cheng J.-F."/>
            <person name="Goodwin L."/>
            <person name="Pitluck S."/>
            <person name="Peters L."/>
            <person name="Ovchinnikova G."/>
            <person name="Lu M."/>
            <person name="Detter J.C."/>
            <person name="Han C."/>
            <person name="Tapia R."/>
            <person name="Land M."/>
            <person name="Hauser L."/>
            <person name="Kyrpides N."/>
            <person name="Ivanova N."/>
            <person name="Pagani I."/>
            <person name="Vogl K."/>
            <person name="Liu Z."/>
            <person name="Imhoff J."/>
            <person name="Thiel V."/>
            <person name="Frigaard N.-U."/>
            <person name="Bryant D."/>
            <person name="Woyke T."/>
        </authorList>
    </citation>
    <scope>NUCLEOTIDE SEQUENCE [LARGE SCALE GENOMIC DNA]</scope>
    <source>
        <strain evidence="1 2">8321</strain>
    </source>
</reference>
<dbReference type="Proteomes" id="UP000010816">
    <property type="component" value="Chromosome"/>
</dbReference>